<evidence type="ECO:0000259" key="5">
    <source>
        <dbReference type="PROSITE" id="PS50977"/>
    </source>
</evidence>
<feature type="domain" description="HTH tetR-type" evidence="5">
    <location>
        <begin position="6"/>
        <end position="66"/>
    </location>
</feature>
<keyword evidence="8" id="KW-1185">Reference proteome</keyword>
<accession>A0A1K1LCV8</accession>
<evidence type="ECO:0000256" key="1">
    <source>
        <dbReference type="ARBA" id="ARBA00023015"/>
    </source>
</evidence>
<protein>
    <submittedName>
        <fullName evidence="6">TetR/AcrR family transcriptional regulator</fullName>
    </submittedName>
    <submittedName>
        <fullName evidence="7">Transcriptional regulator, TetR family</fullName>
    </submittedName>
</protein>
<dbReference type="EMBL" id="JABAFY010000039">
    <property type="protein sequence ID" value="NME52745.1"/>
    <property type="molecule type" value="Genomic_DNA"/>
</dbReference>
<dbReference type="AlphaFoldDB" id="A0A1K1LCV8"/>
<feature type="DNA-binding region" description="H-T-H motif" evidence="4">
    <location>
        <begin position="29"/>
        <end position="48"/>
    </location>
</feature>
<proteinExistence type="predicted"/>
<dbReference type="PANTHER" id="PTHR47506">
    <property type="entry name" value="TRANSCRIPTIONAL REGULATORY PROTEIN"/>
    <property type="match status" value="1"/>
</dbReference>
<reference evidence="6 9" key="3">
    <citation type="submission" date="2020-04" db="EMBL/GenBank/DDBJ databases">
        <authorList>
            <person name="Hitch T.C.A."/>
            <person name="Wylensek D."/>
            <person name="Clavel T."/>
        </authorList>
    </citation>
    <scope>NUCLEOTIDE SEQUENCE [LARGE SCALE GENOMIC DNA]</scope>
    <source>
        <strain evidence="6 9">PG-251-APC-1</strain>
    </source>
</reference>
<dbReference type="Gene3D" id="1.10.10.60">
    <property type="entry name" value="Homeodomain-like"/>
    <property type="match status" value="1"/>
</dbReference>
<keyword evidence="1" id="KW-0805">Transcription regulation</keyword>
<dbReference type="EMBL" id="LT630450">
    <property type="protein sequence ID" value="SFV72547.1"/>
    <property type="molecule type" value="Genomic_DNA"/>
</dbReference>
<keyword evidence="2 4" id="KW-0238">DNA-binding</keyword>
<keyword evidence="3" id="KW-0804">Transcription</keyword>
<dbReference type="PRINTS" id="PR00455">
    <property type="entry name" value="HTHTETR"/>
</dbReference>
<dbReference type="InterPro" id="IPR036271">
    <property type="entry name" value="Tet_transcr_reg_TetR-rel_C_sf"/>
</dbReference>
<dbReference type="Proteomes" id="UP000186323">
    <property type="component" value="Chromosome I"/>
</dbReference>
<reference evidence="7" key="1">
    <citation type="submission" date="2016-10" db="EMBL/GenBank/DDBJ databases">
        <authorList>
            <person name="de Groot N.N."/>
        </authorList>
    </citation>
    <scope>NUCLEOTIDE SEQUENCE [LARGE SCALE GENOMIC DNA]</scope>
    <source>
        <strain evidence="7">FI11049</strain>
    </source>
</reference>
<dbReference type="KEGG" id="dpg:DESPIGER_0663"/>
<evidence type="ECO:0000256" key="2">
    <source>
        <dbReference type="ARBA" id="ARBA00023125"/>
    </source>
</evidence>
<organism evidence="7 8">
    <name type="scientific">Desulfovibrio piger</name>
    <dbReference type="NCBI Taxonomy" id="901"/>
    <lineage>
        <taxon>Bacteria</taxon>
        <taxon>Pseudomonadati</taxon>
        <taxon>Thermodesulfobacteriota</taxon>
        <taxon>Desulfovibrionia</taxon>
        <taxon>Desulfovibrionales</taxon>
        <taxon>Desulfovibrionaceae</taxon>
        <taxon>Desulfovibrio</taxon>
    </lineage>
</organism>
<dbReference type="PANTHER" id="PTHR47506:SF6">
    <property type="entry name" value="HTH-TYPE TRANSCRIPTIONAL REPRESSOR NEMR"/>
    <property type="match status" value="1"/>
</dbReference>
<dbReference type="Pfam" id="PF00440">
    <property type="entry name" value="TetR_N"/>
    <property type="match status" value="1"/>
</dbReference>
<evidence type="ECO:0000256" key="4">
    <source>
        <dbReference type="PROSITE-ProRule" id="PRU00335"/>
    </source>
</evidence>
<dbReference type="SUPFAM" id="SSF48498">
    <property type="entry name" value="Tetracyclin repressor-like, C-terminal domain"/>
    <property type="match status" value="1"/>
</dbReference>
<dbReference type="InterPro" id="IPR009057">
    <property type="entry name" value="Homeodomain-like_sf"/>
</dbReference>
<dbReference type="Proteomes" id="UP000522333">
    <property type="component" value="Unassembled WGS sequence"/>
</dbReference>
<dbReference type="Gene3D" id="1.10.357.10">
    <property type="entry name" value="Tetracycline Repressor, domain 2"/>
    <property type="match status" value="1"/>
</dbReference>
<sequence length="195" mass="21978">MTMTAKNKKEALLQAAKELFGECGYVETTFKKISDRAGVALGLLTHHYGNKEKLFLASGLDVLEHFLVKLRQATADAACGYDAVMHFCKAYLDFSVDKDSNWLVLVRCSPYSDMKTKTDREQMDSMFAQVHRELEEQIQRGIRDGSIVNVDSKATAQVIISLMVGANRTRVLTPYALPELYDETLDFVSRSIRKN</sequence>
<evidence type="ECO:0000313" key="8">
    <source>
        <dbReference type="Proteomes" id="UP000186323"/>
    </source>
</evidence>
<evidence type="ECO:0000256" key="3">
    <source>
        <dbReference type="ARBA" id="ARBA00023163"/>
    </source>
</evidence>
<dbReference type="PROSITE" id="PS50977">
    <property type="entry name" value="HTH_TETR_2"/>
    <property type="match status" value="1"/>
</dbReference>
<reference evidence="8" key="2">
    <citation type="submission" date="2016-10" db="EMBL/GenBank/DDBJ databases">
        <authorList>
            <person name="Wegmann U."/>
        </authorList>
    </citation>
    <scope>NUCLEOTIDE SEQUENCE [LARGE SCALE GENOMIC DNA]</scope>
</reference>
<evidence type="ECO:0000313" key="9">
    <source>
        <dbReference type="Proteomes" id="UP000522333"/>
    </source>
</evidence>
<dbReference type="RefSeq" id="WP_006006010.1">
    <property type="nucleotide sequence ID" value="NZ_CABKOD010000043.1"/>
</dbReference>
<dbReference type="GeneID" id="83732267"/>
<gene>
    <name evidence="7" type="ORF">DESPIGER_0663</name>
    <name evidence="6" type="ORF">HF854_09505</name>
</gene>
<dbReference type="GO" id="GO:0003677">
    <property type="term" value="F:DNA binding"/>
    <property type="evidence" value="ECO:0007669"/>
    <property type="project" value="UniProtKB-UniRule"/>
</dbReference>
<name>A0A1K1LCV8_9BACT</name>
<evidence type="ECO:0000313" key="7">
    <source>
        <dbReference type="EMBL" id="SFV72547.1"/>
    </source>
</evidence>
<evidence type="ECO:0000313" key="6">
    <source>
        <dbReference type="EMBL" id="NME52745.1"/>
    </source>
</evidence>
<dbReference type="InterPro" id="IPR001647">
    <property type="entry name" value="HTH_TetR"/>
</dbReference>
<dbReference type="SUPFAM" id="SSF46689">
    <property type="entry name" value="Homeodomain-like"/>
    <property type="match status" value="1"/>
</dbReference>